<name>A0A0G1XNC9_9BACT</name>
<dbReference type="PANTHER" id="PTHR21716:SF62">
    <property type="entry name" value="TRANSPORT PROTEIN YDBI-RELATED"/>
    <property type="match status" value="1"/>
</dbReference>
<keyword evidence="3 6" id="KW-0812">Transmembrane</keyword>
<feature type="transmembrane region" description="Helical" evidence="6">
    <location>
        <begin position="306"/>
        <end position="339"/>
    </location>
</feature>
<dbReference type="Proteomes" id="UP000034711">
    <property type="component" value="Unassembled WGS sequence"/>
</dbReference>
<evidence type="ECO:0000256" key="2">
    <source>
        <dbReference type="ARBA" id="ARBA00009773"/>
    </source>
</evidence>
<feature type="transmembrane region" description="Helical" evidence="6">
    <location>
        <begin position="69"/>
        <end position="94"/>
    </location>
</feature>
<dbReference type="InterPro" id="IPR002549">
    <property type="entry name" value="AI-2E-like"/>
</dbReference>
<organism evidence="7 8">
    <name type="scientific">Candidatus Uhrbacteria bacterium GW2011_GWA2_53_10</name>
    <dbReference type="NCBI Taxonomy" id="1618980"/>
    <lineage>
        <taxon>Bacteria</taxon>
        <taxon>Candidatus Uhriibacteriota</taxon>
    </lineage>
</organism>
<evidence type="ECO:0000256" key="1">
    <source>
        <dbReference type="ARBA" id="ARBA00004141"/>
    </source>
</evidence>
<evidence type="ECO:0000313" key="7">
    <source>
        <dbReference type="EMBL" id="KKW32768.1"/>
    </source>
</evidence>
<comment type="caution">
    <text evidence="7">The sequence shown here is derived from an EMBL/GenBank/DDBJ whole genome shotgun (WGS) entry which is preliminary data.</text>
</comment>
<keyword evidence="4 6" id="KW-1133">Transmembrane helix</keyword>
<sequence length="347" mass="37895">MIPFKTPDKPHTISISTGTFLKTLLIVLGLWFLWFVRDIVAIIFISILLAALIDPFADWFEKHNVPRGIAVILIYIVLAAVLTLAFVAIIPVMVNQSEQLLGNLAQPDGFLATLFDRLRAYTAQHGFLQDNLQSTIQSIQDGITSTFSAIFSTVKGFLIAVGALFIVLVLTFYMVVEEETARKIFKNLAPEEYQPYLSQLFTRMQKKVGAWLRGQLVLGLIVGLAVYIGLLIIGVPYALLLAFFAGLFELIPYVGPTFALIPAAIIGFTQSPITGLLVIGLYLLIQQLENNLLVPKIMQKATGLNPIVSIVALLVGIKVGGPLGAILAIPVATMVWVVLEDVFTDAA</sequence>
<evidence type="ECO:0000256" key="5">
    <source>
        <dbReference type="ARBA" id="ARBA00023136"/>
    </source>
</evidence>
<feature type="transmembrane region" description="Helical" evidence="6">
    <location>
        <begin position="12"/>
        <end position="33"/>
    </location>
</feature>
<feature type="transmembrane region" description="Helical" evidence="6">
    <location>
        <begin position="157"/>
        <end position="176"/>
    </location>
</feature>
<dbReference type="PANTHER" id="PTHR21716">
    <property type="entry name" value="TRANSMEMBRANE PROTEIN"/>
    <property type="match status" value="1"/>
</dbReference>
<evidence type="ECO:0000313" key="8">
    <source>
        <dbReference type="Proteomes" id="UP000034711"/>
    </source>
</evidence>
<dbReference type="AlphaFoldDB" id="A0A0G1XNC9"/>
<evidence type="ECO:0000256" key="3">
    <source>
        <dbReference type="ARBA" id="ARBA00022692"/>
    </source>
</evidence>
<evidence type="ECO:0000256" key="6">
    <source>
        <dbReference type="SAM" id="Phobius"/>
    </source>
</evidence>
<comment type="similarity">
    <text evidence="2">Belongs to the autoinducer-2 exporter (AI-2E) (TC 2.A.86) family.</text>
</comment>
<dbReference type="GO" id="GO:0055085">
    <property type="term" value="P:transmembrane transport"/>
    <property type="evidence" value="ECO:0007669"/>
    <property type="project" value="TreeGrafter"/>
</dbReference>
<protein>
    <recommendedName>
        <fullName evidence="9">AI-2E family transporter</fullName>
    </recommendedName>
</protein>
<feature type="transmembrane region" description="Helical" evidence="6">
    <location>
        <begin position="260"/>
        <end position="285"/>
    </location>
</feature>
<keyword evidence="5 6" id="KW-0472">Membrane</keyword>
<feature type="transmembrane region" description="Helical" evidence="6">
    <location>
        <begin position="216"/>
        <end position="248"/>
    </location>
</feature>
<gene>
    <name evidence="7" type="ORF">UY77_C0014G0008</name>
</gene>
<comment type="subcellular location">
    <subcellularLocation>
        <location evidence="1">Membrane</location>
        <topology evidence="1">Multi-pass membrane protein</topology>
    </subcellularLocation>
</comment>
<dbReference type="GO" id="GO:0016020">
    <property type="term" value="C:membrane"/>
    <property type="evidence" value="ECO:0007669"/>
    <property type="project" value="UniProtKB-SubCell"/>
</dbReference>
<dbReference type="Pfam" id="PF01594">
    <property type="entry name" value="AI-2E_transport"/>
    <property type="match status" value="1"/>
</dbReference>
<evidence type="ECO:0000256" key="4">
    <source>
        <dbReference type="ARBA" id="ARBA00022989"/>
    </source>
</evidence>
<accession>A0A0G1XNC9</accession>
<dbReference type="EMBL" id="LCRI01000014">
    <property type="protein sequence ID" value="KKW32768.1"/>
    <property type="molecule type" value="Genomic_DNA"/>
</dbReference>
<reference evidence="7 8" key="1">
    <citation type="journal article" date="2015" name="Nature">
        <title>rRNA introns, odd ribosomes, and small enigmatic genomes across a large radiation of phyla.</title>
        <authorList>
            <person name="Brown C.T."/>
            <person name="Hug L.A."/>
            <person name="Thomas B.C."/>
            <person name="Sharon I."/>
            <person name="Castelle C.J."/>
            <person name="Singh A."/>
            <person name="Wilkins M.J."/>
            <person name="Williams K.H."/>
            <person name="Banfield J.F."/>
        </authorList>
    </citation>
    <scope>NUCLEOTIDE SEQUENCE [LARGE SCALE GENOMIC DNA]</scope>
</reference>
<proteinExistence type="inferred from homology"/>
<feature type="transmembrane region" description="Helical" evidence="6">
    <location>
        <begin position="39"/>
        <end position="57"/>
    </location>
</feature>
<evidence type="ECO:0008006" key="9">
    <source>
        <dbReference type="Google" id="ProtNLM"/>
    </source>
</evidence>